<proteinExistence type="predicted"/>
<gene>
    <name evidence="1" type="ORF">C5749_11655</name>
</gene>
<dbReference type="InterPro" id="IPR008969">
    <property type="entry name" value="CarboxyPept-like_regulatory"/>
</dbReference>
<sequence length="231" mass="26046">MKWYILSLFILNCACSQDTDIDGAGIVKGRAQDRGGAPLADVTILVDNSIFFNSHLSTKTDAQGRYTLTVPTGSWYAFAQLHKTYHGRQYKLYLHPDNPTGFGGEGGERNFTWQLTGEKTEPLSGYYGGLVSIDNFPGVYLESEEIEFRFMPQGKLIDGSSGEELTRKALDGHQIQDIPIGRYTLTAYYGAERLKLRRWNSDDAFQETLTFDFEPQIAGQCDNCFMLEYNQ</sequence>
<dbReference type="SUPFAM" id="SSF49464">
    <property type="entry name" value="Carboxypeptidase regulatory domain-like"/>
    <property type="match status" value="1"/>
</dbReference>
<comment type="caution">
    <text evidence="1">The sequence shown here is derived from an EMBL/GenBank/DDBJ whole genome shotgun (WGS) entry which is preliminary data.</text>
</comment>
<keyword evidence="2" id="KW-1185">Reference proteome</keyword>
<dbReference type="OrthoDB" id="939978at2"/>
<dbReference type="RefSeq" id="WP_105726217.1">
    <property type="nucleotide sequence ID" value="NZ_PVBS01000002.1"/>
</dbReference>
<reference evidence="1 2" key="1">
    <citation type="submission" date="2018-02" db="EMBL/GenBank/DDBJ databases">
        <title>The draft genome of Sphingobacterium gobiense H7.</title>
        <authorList>
            <person name="Li L."/>
            <person name="Liu L."/>
            <person name="Zhang X."/>
            <person name="Wang T."/>
            <person name="Liang L."/>
        </authorList>
    </citation>
    <scope>NUCLEOTIDE SEQUENCE [LARGE SCALE GENOMIC DNA]</scope>
    <source>
        <strain evidence="1 2">ACCC 05757</strain>
    </source>
</reference>
<organism evidence="1 2">
    <name type="scientific">Sphingobacterium gobiense</name>
    <dbReference type="NCBI Taxonomy" id="1382456"/>
    <lineage>
        <taxon>Bacteria</taxon>
        <taxon>Pseudomonadati</taxon>
        <taxon>Bacteroidota</taxon>
        <taxon>Sphingobacteriia</taxon>
        <taxon>Sphingobacteriales</taxon>
        <taxon>Sphingobacteriaceae</taxon>
        <taxon>Sphingobacterium</taxon>
    </lineage>
</organism>
<evidence type="ECO:0008006" key="3">
    <source>
        <dbReference type="Google" id="ProtNLM"/>
    </source>
</evidence>
<dbReference type="EMBL" id="PVBS01000002">
    <property type="protein sequence ID" value="PRD54137.1"/>
    <property type="molecule type" value="Genomic_DNA"/>
</dbReference>
<accession>A0A2S9JLW3</accession>
<dbReference type="AlphaFoldDB" id="A0A2S9JLW3"/>
<dbReference type="Proteomes" id="UP000238642">
    <property type="component" value="Unassembled WGS sequence"/>
</dbReference>
<name>A0A2S9JLW3_9SPHI</name>
<dbReference type="Gene3D" id="2.60.40.1120">
    <property type="entry name" value="Carboxypeptidase-like, regulatory domain"/>
    <property type="match status" value="1"/>
</dbReference>
<evidence type="ECO:0000313" key="1">
    <source>
        <dbReference type="EMBL" id="PRD54137.1"/>
    </source>
</evidence>
<evidence type="ECO:0000313" key="2">
    <source>
        <dbReference type="Proteomes" id="UP000238642"/>
    </source>
</evidence>
<protein>
    <recommendedName>
        <fullName evidence="3">Carboxypeptidase regulatory-like domain-containing protein</fullName>
    </recommendedName>
</protein>